<protein>
    <recommendedName>
        <fullName evidence="1">N-acetyltransferase domain-containing protein</fullName>
    </recommendedName>
</protein>
<sequence length="236" mass="25286">MSPDRDACGGFADQRGRTGRMIARHVVWFPWSTWGEWVRGWALCRDAPEPVEEHDGFRVDVGRVGHRVRYVIRGTGSVRERAALTAPGTWLKVAAPREDVLPLLGPEWSVGAPEYLMSVALGGVGAPGVVPDGYRVEVAGERGFHEVVVVGLGGGPAARGRFSVRGGAAVVDQVVTEPEHRRRGLGKLVMGLMSVAAARRGAGVAVLVSTVEGRLLYESLGWRVESDVVAAHVPEL</sequence>
<organism evidence="2 3">
    <name type="scientific">Saccharothrix mutabilis subsp. mutabilis</name>
    <dbReference type="NCBI Taxonomy" id="66855"/>
    <lineage>
        <taxon>Bacteria</taxon>
        <taxon>Bacillati</taxon>
        <taxon>Actinomycetota</taxon>
        <taxon>Actinomycetes</taxon>
        <taxon>Pseudonocardiales</taxon>
        <taxon>Pseudonocardiaceae</taxon>
        <taxon>Saccharothrix</taxon>
    </lineage>
</organism>
<dbReference type="InterPro" id="IPR016181">
    <property type="entry name" value="Acyl_CoA_acyltransferase"/>
</dbReference>
<gene>
    <name evidence="2" type="ORF">GCM10010492_18830</name>
</gene>
<dbReference type="RefSeq" id="WP_343933296.1">
    <property type="nucleotide sequence ID" value="NZ_BAAABU010000003.1"/>
</dbReference>
<keyword evidence="3" id="KW-1185">Reference proteome</keyword>
<evidence type="ECO:0000259" key="1">
    <source>
        <dbReference type="PROSITE" id="PS51186"/>
    </source>
</evidence>
<reference evidence="2 3" key="1">
    <citation type="journal article" date="2019" name="Int. J. Syst. Evol. Microbiol.">
        <title>The Global Catalogue of Microorganisms (GCM) 10K type strain sequencing project: providing services to taxonomists for standard genome sequencing and annotation.</title>
        <authorList>
            <consortium name="The Broad Institute Genomics Platform"/>
            <consortium name="The Broad Institute Genome Sequencing Center for Infectious Disease"/>
            <person name="Wu L."/>
            <person name="Ma J."/>
        </authorList>
    </citation>
    <scope>NUCLEOTIDE SEQUENCE [LARGE SCALE GENOMIC DNA]</scope>
    <source>
        <strain evidence="2 3">JCM 3380</strain>
    </source>
</reference>
<feature type="domain" description="N-acetyltransferase" evidence="1">
    <location>
        <begin position="91"/>
        <end position="236"/>
    </location>
</feature>
<dbReference type="Gene3D" id="3.40.630.30">
    <property type="match status" value="1"/>
</dbReference>
<evidence type="ECO:0000313" key="2">
    <source>
        <dbReference type="EMBL" id="GAA0220938.1"/>
    </source>
</evidence>
<dbReference type="InterPro" id="IPR000182">
    <property type="entry name" value="GNAT_dom"/>
</dbReference>
<dbReference type="Pfam" id="PF13508">
    <property type="entry name" value="Acetyltransf_7"/>
    <property type="match status" value="1"/>
</dbReference>
<evidence type="ECO:0000313" key="3">
    <source>
        <dbReference type="Proteomes" id="UP001500416"/>
    </source>
</evidence>
<comment type="caution">
    <text evidence="2">The sequence shown here is derived from an EMBL/GenBank/DDBJ whole genome shotgun (WGS) entry which is preliminary data.</text>
</comment>
<dbReference type="Proteomes" id="UP001500416">
    <property type="component" value="Unassembled WGS sequence"/>
</dbReference>
<accession>A0ABN0TG96</accession>
<name>A0ABN0TG96_9PSEU</name>
<dbReference type="EMBL" id="BAAABU010000003">
    <property type="protein sequence ID" value="GAA0220938.1"/>
    <property type="molecule type" value="Genomic_DNA"/>
</dbReference>
<dbReference type="PROSITE" id="PS51186">
    <property type="entry name" value="GNAT"/>
    <property type="match status" value="1"/>
</dbReference>
<proteinExistence type="predicted"/>
<dbReference type="SUPFAM" id="SSF55729">
    <property type="entry name" value="Acyl-CoA N-acyltransferases (Nat)"/>
    <property type="match status" value="1"/>
</dbReference>